<proteinExistence type="inferred from homology"/>
<dbReference type="Gene3D" id="3.40.50.720">
    <property type="entry name" value="NAD(P)-binding Rossmann-like Domain"/>
    <property type="match status" value="1"/>
</dbReference>
<protein>
    <recommendedName>
        <fullName evidence="3">NmrA-like domain-containing protein</fullName>
    </recommendedName>
</protein>
<evidence type="ECO:0000313" key="4">
    <source>
        <dbReference type="EMBL" id="KAK5627476.1"/>
    </source>
</evidence>
<reference evidence="4 5" key="1">
    <citation type="submission" date="2023-10" db="EMBL/GenBank/DDBJ databases">
        <title>Draft genome sequence of Xylaria bambusicola isolate GMP-LS, the root and basal stem rot pathogen of sugarcane in Indonesia.</title>
        <authorList>
            <person name="Selvaraj P."/>
            <person name="Muralishankar V."/>
            <person name="Muruganantham S."/>
            <person name="Sp S."/>
            <person name="Haryani S."/>
            <person name="Lau K.J.X."/>
            <person name="Naqvi N.I."/>
        </authorList>
    </citation>
    <scope>NUCLEOTIDE SEQUENCE [LARGE SCALE GENOMIC DNA]</scope>
    <source>
        <strain evidence="4">GMP-LS</strain>
    </source>
</reference>
<dbReference type="AlphaFoldDB" id="A0AAN7ULE4"/>
<comment type="caution">
    <text evidence="4">The sequence shown here is derived from an EMBL/GenBank/DDBJ whole genome shotgun (WGS) entry which is preliminary data.</text>
</comment>
<dbReference type="Gene3D" id="3.90.25.10">
    <property type="entry name" value="UDP-galactose 4-epimerase, domain 1"/>
    <property type="match status" value="1"/>
</dbReference>
<dbReference type="GO" id="GO:0005634">
    <property type="term" value="C:nucleus"/>
    <property type="evidence" value="ECO:0007669"/>
    <property type="project" value="TreeGrafter"/>
</dbReference>
<dbReference type="SUPFAM" id="SSF51735">
    <property type="entry name" value="NAD(P)-binding Rossmann-fold domains"/>
    <property type="match status" value="1"/>
</dbReference>
<evidence type="ECO:0000256" key="1">
    <source>
        <dbReference type="ARBA" id="ARBA00006328"/>
    </source>
</evidence>
<dbReference type="PANTHER" id="PTHR42748:SF31">
    <property type="entry name" value="NMRA-LIKE DOMAIN-CONTAINING PROTEIN-RELATED"/>
    <property type="match status" value="1"/>
</dbReference>
<comment type="similarity">
    <text evidence="1">Belongs to the NmrA-type oxidoreductase family.</text>
</comment>
<dbReference type="Pfam" id="PF05368">
    <property type="entry name" value="NmrA"/>
    <property type="match status" value="1"/>
</dbReference>
<gene>
    <name evidence="4" type="ORF">RRF57_003191</name>
</gene>
<dbReference type="Proteomes" id="UP001305414">
    <property type="component" value="Unassembled WGS sequence"/>
</dbReference>
<dbReference type="InterPro" id="IPR036291">
    <property type="entry name" value="NAD(P)-bd_dom_sf"/>
</dbReference>
<sequence length="314" mass="34189">MAPTIVVAGATGNTGQNVVETLSILLEKGGTLSGYRIAALTRSSKGPIAQKLARLPGVEVIEQNWIDVTADWLRENEVVRAFVASVAQSSQFTEESAFLVAALRAGVKYVVRISTNPPNVRPDAVPFYARSHWAIETLLGTPEFEGLQWTSLQPNSFAPLYLQTSADFIKQYRNTGKQGILKLVASADAPVAIVDPHDIGVFAAHLLAQQDPTPHNKAKYVVNGPEDISGHQIVKLVEQHIGTKVENVVFKDLTWVDAIANYSQDPRQIVSSLKAFPEPLWQGLCSTSTTSKEVLELAAPKWTPAAVLQKMLEE</sequence>
<keyword evidence="5" id="KW-1185">Reference proteome</keyword>
<organism evidence="4 5">
    <name type="scientific">Xylaria bambusicola</name>
    <dbReference type="NCBI Taxonomy" id="326684"/>
    <lineage>
        <taxon>Eukaryota</taxon>
        <taxon>Fungi</taxon>
        <taxon>Dikarya</taxon>
        <taxon>Ascomycota</taxon>
        <taxon>Pezizomycotina</taxon>
        <taxon>Sordariomycetes</taxon>
        <taxon>Xylariomycetidae</taxon>
        <taxon>Xylariales</taxon>
        <taxon>Xylariaceae</taxon>
        <taxon>Xylaria</taxon>
    </lineage>
</organism>
<keyword evidence="2" id="KW-0521">NADP</keyword>
<evidence type="ECO:0000256" key="2">
    <source>
        <dbReference type="ARBA" id="ARBA00022857"/>
    </source>
</evidence>
<name>A0AAN7ULE4_9PEZI</name>
<dbReference type="InterPro" id="IPR008030">
    <property type="entry name" value="NmrA-like"/>
</dbReference>
<evidence type="ECO:0000259" key="3">
    <source>
        <dbReference type="Pfam" id="PF05368"/>
    </source>
</evidence>
<dbReference type="InterPro" id="IPR051164">
    <property type="entry name" value="NmrA-like_oxidored"/>
</dbReference>
<evidence type="ECO:0000313" key="5">
    <source>
        <dbReference type="Proteomes" id="UP001305414"/>
    </source>
</evidence>
<accession>A0AAN7ULE4</accession>
<feature type="domain" description="NmrA-like" evidence="3">
    <location>
        <begin position="3"/>
        <end position="250"/>
    </location>
</feature>
<dbReference type="PANTHER" id="PTHR42748">
    <property type="entry name" value="NITROGEN METABOLITE REPRESSION PROTEIN NMRA FAMILY MEMBER"/>
    <property type="match status" value="1"/>
</dbReference>
<dbReference type="EMBL" id="JAWHQM010000005">
    <property type="protein sequence ID" value="KAK5627476.1"/>
    <property type="molecule type" value="Genomic_DNA"/>
</dbReference>